<sequence>MAAVTTAIRIMKPRRESERFGRISASMKRGAAGMGRTLRRPGAKSTVAELALTSKVSRAPDFGATARRPAMKIAMVAYDGFTDVDLFLPWDLFYRVKDPTYAAYEGAWDVRICADTPRITSYSGLAIDRHEPLEWAQGADAVFVVSGVGSRRKIRDPAFLAALRLDPARQMVAAIDSGALVLAALGLLEGLSATTYPSIFAELEAMGVRTERRPLVIHGNVATGGGCLACQDLAAWIVGRLVGPQAATQIVDSVAKVE</sequence>
<dbReference type="Proteomes" id="UP000249524">
    <property type="component" value="Unassembled WGS sequence"/>
</dbReference>
<name>A0A328BMT6_9CAUL</name>
<dbReference type="Pfam" id="PF01965">
    <property type="entry name" value="DJ-1_PfpI"/>
    <property type="match status" value="1"/>
</dbReference>
<dbReference type="Gene3D" id="3.40.50.880">
    <property type="match status" value="1"/>
</dbReference>
<dbReference type="InterPro" id="IPR002818">
    <property type="entry name" value="DJ-1/PfpI"/>
</dbReference>
<evidence type="ECO:0000313" key="3">
    <source>
        <dbReference type="Proteomes" id="UP000249524"/>
    </source>
</evidence>
<dbReference type="AlphaFoldDB" id="A0A328BMT6"/>
<gene>
    <name evidence="2" type="ORF">DJ019_05085</name>
</gene>
<dbReference type="PANTHER" id="PTHR43130">
    <property type="entry name" value="ARAC-FAMILY TRANSCRIPTIONAL REGULATOR"/>
    <property type="match status" value="1"/>
</dbReference>
<evidence type="ECO:0000313" key="2">
    <source>
        <dbReference type="EMBL" id="RAK67306.1"/>
    </source>
</evidence>
<dbReference type="SUPFAM" id="SSF52317">
    <property type="entry name" value="Class I glutamine amidotransferase-like"/>
    <property type="match status" value="1"/>
</dbReference>
<proteinExistence type="predicted"/>
<organism evidence="2 3">
    <name type="scientific">Phenylobacterium kunshanense</name>
    <dbReference type="NCBI Taxonomy" id="1445034"/>
    <lineage>
        <taxon>Bacteria</taxon>
        <taxon>Pseudomonadati</taxon>
        <taxon>Pseudomonadota</taxon>
        <taxon>Alphaproteobacteria</taxon>
        <taxon>Caulobacterales</taxon>
        <taxon>Caulobacteraceae</taxon>
        <taxon>Phenylobacterium</taxon>
    </lineage>
</organism>
<accession>A0A328BMT6</accession>
<comment type="caution">
    <text evidence="2">The sequence shown here is derived from an EMBL/GenBank/DDBJ whole genome shotgun (WGS) entry which is preliminary data.</text>
</comment>
<dbReference type="InterPro" id="IPR029062">
    <property type="entry name" value="Class_I_gatase-like"/>
</dbReference>
<dbReference type="InterPro" id="IPR052158">
    <property type="entry name" value="INH-QAR"/>
</dbReference>
<dbReference type="PANTHER" id="PTHR43130:SF2">
    <property type="entry name" value="DJ-1_PFPI DOMAIN-CONTAINING PROTEIN"/>
    <property type="match status" value="1"/>
</dbReference>
<feature type="domain" description="DJ-1/PfpI" evidence="1">
    <location>
        <begin position="71"/>
        <end position="233"/>
    </location>
</feature>
<evidence type="ECO:0000259" key="1">
    <source>
        <dbReference type="Pfam" id="PF01965"/>
    </source>
</evidence>
<keyword evidence="3" id="KW-1185">Reference proteome</keyword>
<dbReference type="EMBL" id="QFYS01000002">
    <property type="protein sequence ID" value="RAK67306.1"/>
    <property type="molecule type" value="Genomic_DNA"/>
</dbReference>
<dbReference type="GO" id="GO:0006355">
    <property type="term" value="P:regulation of DNA-templated transcription"/>
    <property type="evidence" value="ECO:0007669"/>
    <property type="project" value="TreeGrafter"/>
</dbReference>
<reference evidence="2 3" key="1">
    <citation type="submission" date="2018-05" db="EMBL/GenBank/DDBJ databases">
        <authorList>
            <person name="Lanie J.A."/>
            <person name="Ng W.-L."/>
            <person name="Kazmierczak K.M."/>
            <person name="Andrzejewski T.M."/>
            <person name="Davidsen T.M."/>
            <person name="Wayne K.J."/>
            <person name="Tettelin H."/>
            <person name="Glass J.I."/>
            <person name="Rusch D."/>
            <person name="Podicherti R."/>
            <person name="Tsui H.-C.T."/>
            <person name="Winkler M.E."/>
        </authorList>
    </citation>
    <scope>NUCLEOTIDE SEQUENCE [LARGE SCALE GENOMIC DNA]</scope>
    <source>
        <strain evidence="2 3">BUT-10</strain>
    </source>
</reference>
<protein>
    <recommendedName>
        <fullName evidence="1">DJ-1/PfpI domain-containing protein</fullName>
    </recommendedName>
</protein>